<dbReference type="InterPro" id="IPR000868">
    <property type="entry name" value="Isochorismatase-like_dom"/>
</dbReference>
<dbReference type="PANTHER" id="PTHR43540">
    <property type="entry name" value="PEROXYUREIDOACRYLATE/UREIDOACRYLATE AMIDOHYDROLASE-RELATED"/>
    <property type="match status" value="1"/>
</dbReference>
<gene>
    <name evidence="4" type="ORF">H9911_05540</name>
</gene>
<protein>
    <submittedName>
        <fullName evidence="4">Cysteine hydrolase</fullName>
    </submittedName>
</protein>
<accession>A0A9D2R247</accession>
<dbReference type="Gene3D" id="3.40.50.850">
    <property type="entry name" value="Isochorismatase-like"/>
    <property type="match status" value="1"/>
</dbReference>
<sequence>MKKILFLIIDMQNGFVNKYTEGLDRKILDFHDKIKDRVITAGTRYVNHEHTACYLFEGWKDCMAGSKEAEIIPTLVPIMERVFDKDKYSCWNEEMRQYLRDNNVEKVYFAGVNTGCCVLHSAFDFYDDLVDCTVIEDLCGSTSGSKEHEEGIAVLRSCITKERVVTAEEALKEINLDLWGNLFTD</sequence>
<evidence type="ECO:0000313" key="4">
    <source>
        <dbReference type="EMBL" id="HJD33990.1"/>
    </source>
</evidence>
<proteinExistence type="inferred from homology"/>
<organism evidence="4 5">
    <name type="scientific">Candidatus Mediterraneibacter tabaqchaliae</name>
    <dbReference type="NCBI Taxonomy" id="2838689"/>
    <lineage>
        <taxon>Bacteria</taxon>
        <taxon>Bacillati</taxon>
        <taxon>Bacillota</taxon>
        <taxon>Clostridia</taxon>
        <taxon>Lachnospirales</taxon>
        <taxon>Lachnospiraceae</taxon>
        <taxon>Mediterraneibacter</taxon>
    </lineage>
</organism>
<dbReference type="Pfam" id="PF00857">
    <property type="entry name" value="Isochorismatase"/>
    <property type="match status" value="1"/>
</dbReference>
<dbReference type="GO" id="GO:0016787">
    <property type="term" value="F:hydrolase activity"/>
    <property type="evidence" value="ECO:0007669"/>
    <property type="project" value="UniProtKB-KW"/>
</dbReference>
<name>A0A9D2R247_9FIRM</name>
<evidence type="ECO:0000313" key="5">
    <source>
        <dbReference type="Proteomes" id="UP000823897"/>
    </source>
</evidence>
<reference evidence="4" key="2">
    <citation type="submission" date="2021-04" db="EMBL/GenBank/DDBJ databases">
        <authorList>
            <person name="Gilroy R."/>
        </authorList>
    </citation>
    <scope>NUCLEOTIDE SEQUENCE</scope>
    <source>
        <strain evidence="4">ChiGjej3B3-11674</strain>
    </source>
</reference>
<dbReference type="EMBL" id="DWUV01000106">
    <property type="protein sequence ID" value="HJD33990.1"/>
    <property type="molecule type" value="Genomic_DNA"/>
</dbReference>
<evidence type="ECO:0000256" key="2">
    <source>
        <dbReference type="ARBA" id="ARBA00022801"/>
    </source>
</evidence>
<dbReference type="InterPro" id="IPR050272">
    <property type="entry name" value="Isochorismatase-like_hydrls"/>
</dbReference>
<evidence type="ECO:0000259" key="3">
    <source>
        <dbReference type="Pfam" id="PF00857"/>
    </source>
</evidence>
<dbReference type="Proteomes" id="UP000823897">
    <property type="component" value="Unassembled WGS sequence"/>
</dbReference>
<comment type="caution">
    <text evidence="4">The sequence shown here is derived from an EMBL/GenBank/DDBJ whole genome shotgun (WGS) entry which is preliminary data.</text>
</comment>
<keyword evidence="2 4" id="KW-0378">Hydrolase</keyword>
<comment type="similarity">
    <text evidence="1">Belongs to the isochorismatase family.</text>
</comment>
<dbReference type="InterPro" id="IPR036380">
    <property type="entry name" value="Isochorismatase-like_sf"/>
</dbReference>
<dbReference type="SUPFAM" id="SSF52499">
    <property type="entry name" value="Isochorismatase-like hydrolases"/>
    <property type="match status" value="1"/>
</dbReference>
<feature type="domain" description="Isochorismatase-like" evidence="3">
    <location>
        <begin position="6"/>
        <end position="158"/>
    </location>
</feature>
<reference evidence="4" key="1">
    <citation type="journal article" date="2021" name="PeerJ">
        <title>Extensive microbial diversity within the chicken gut microbiome revealed by metagenomics and culture.</title>
        <authorList>
            <person name="Gilroy R."/>
            <person name="Ravi A."/>
            <person name="Getino M."/>
            <person name="Pursley I."/>
            <person name="Horton D.L."/>
            <person name="Alikhan N.F."/>
            <person name="Baker D."/>
            <person name="Gharbi K."/>
            <person name="Hall N."/>
            <person name="Watson M."/>
            <person name="Adriaenssens E.M."/>
            <person name="Foster-Nyarko E."/>
            <person name="Jarju S."/>
            <person name="Secka A."/>
            <person name="Antonio M."/>
            <person name="Oren A."/>
            <person name="Chaudhuri R.R."/>
            <person name="La Ragione R."/>
            <person name="Hildebrand F."/>
            <person name="Pallen M.J."/>
        </authorList>
    </citation>
    <scope>NUCLEOTIDE SEQUENCE</scope>
    <source>
        <strain evidence="4">ChiGjej3B3-11674</strain>
    </source>
</reference>
<dbReference type="CDD" id="cd00431">
    <property type="entry name" value="cysteine_hydrolases"/>
    <property type="match status" value="1"/>
</dbReference>
<evidence type="ECO:0000256" key="1">
    <source>
        <dbReference type="ARBA" id="ARBA00006336"/>
    </source>
</evidence>
<dbReference type="AlphaFoldDB" id="A0A9D2R247"/>
<dbReference type="PANTHER" id="PTHR43540:SF6">
    <property type="entry name" value="ISOCHORISMATASE-LIKE DOMAIN-CONTAINING PROTEIN"/>
    <property type="match status" value="1"/>
</dbReference>